<evidence type="ECO:0000313" key="2">
    <source>
        <dbReference type="Proteomes" id="UP000014977"/>
    </source>
</evidence>
<accession>S7TWU5</accession>
<reference evidence="1 2" key="1">
    <citation type="journal article" date="2013" name="Genome Announc.">
        <title>Draft genome sequences for three mercury-methylating, sulfate-reducing bacteria.</title>
        <authorList>
            <person name="Brown S.D."/>
            <person name="Hurt R.A.Jr."/>
            <person name="Gilmour C.C."/>
            <person name="Elias D.A."/>
        </authorList>
    </citation>
    <scope>NUCLEOTIDE SEQUENCE [LARGE SCALE GENOMIC DNA]</scope>
    <source>
        <strain evidence="1 2">DSM 2059</strain>
    </source>
</reference>
<dbReference type="AlphaFoldDB" id="S7TWU5"/>
<evidence type="ECO:0000313" key="1">
    <source>
        <dbReference type="EMBL" id="EPR41567.1"/>
    </source>
</evidence>
<sequence>MKAIAVYLDDTPVRFTDDGRVFVIDAIAVVAEGLIDNAEATAAGPLWDDLVRRNPELMTYCREIDDMGEGSIPVADSGGWDKIHEKLFELLLEQLE</sequence>
<protein>
    <submittedName>
        <fullName evidence="1">Uncharacterized protein</fullName>
    </submittedName>
</protein>
<dbReference type="EMBL" id="ATHJ01000074">
    <property type="protein sequence ID" value="EPR41567.1"/>
    <property type="molecule type" value="Genomic_DNA"/>
</dbReference>
<gene>
    <name evidence="1" type="ORF">dsmv_2000</name>
</gene>
<dbReference type="Proteomes" id="UP000014977">
    <property type="component" value="Unassembled WGS sequence"/>
</dbReference>
<organism evidence="1 2">
    <name type="scientific">Desulfococcus multivorans DSM 2059</name>
    <dbReference type="NCBI Taxonomy" id="1121405"/>
    <lineage>
        <taxon>Bacteria</taxon>
        <taxon>Pseudomonadati</taxon>
        <taxon>Thermodesulfobacteriota</taxon>
        <taxon>Desulfobacteria</taxon>
        <taxon>Desulfobacterales</taxon>
        <taxon>Desulfococcaceae</taxon>
        <taxon>Desulfococcus</taxon>
    </lineage>
</organism>
<comment type="caution">
    <text evidence="1">The sequence shown here is derived from an EMBL/GenBank/DDBJ whole genome shotgun (WGS) entry which is preliminary data.</text>
</comment>
<proteinExistence type="predicted"/>
<name>S7TWU5_DESML</name>
<dbReference type="STRING" id="897.B2D07_08965"/>
<keyword evidence="2" id="KW-1185">Reference proteome</keyword>